<keyword evidence="1" id="KW-0812">Transmembrane</keyword>
<gene>
    <name evidence="2" type="ORF">MFMK1_002391</name>
</gene>
<feature type="transmembrane region" description="Helical" evidence="1">
    <location>
        <begin position="20"/>
        <end position="40"/>
    </location>
</feature>
<dbReference type="InterPro" id="IPR012156">
    <property type="entry name" value="Cold_shock_CspA"/>
</dbReference>
<dbReference type="KEGG" id="dbc:MFMK1_002391"/>
<sequence>MGWDKRCAVKGRWRVAETKLLITALAGGAVGISAAMYFFRHKTRRRLFTWGIPAIIIVQICLFVWLINVLDSFPVQW</sequence>
<evidence type="ECO:0000313" key="2">
    <source>
        <dbReference type="EMBL" id="WRO22557.1"/>
    </source>
</evidence>
<feature type="transmembrane region" description="Helical" evidence="1">
    <location>
        <begin position="47"/>
        <end position="67"/>
    </location>
</feature>
<dbReference type="InterPro" id="IPR010718">
    <property type="entry name" value="DUF1294"/>
</dbReference>
<dbReference type="AlphaFoldDB" id="A0AAU0UPV0"/>
<evidence type="ECO:0000313" key="3">
    <source>
        <dbReference type="Proteomes" id="UP001329915"/>
    </source>
</evidence>
<dbReference type="EMBL" id="CP121694">
    <property type="protein sequence ID" value="WRO22557.1"/>
    <property type="molecule type" value="Genomic_DNA"/>
</dbReference>
<dbReference type="GO" id="GO:0003676">
    <property type="term" value="F:nucleic acid binding"/>
    <property type="evidence" value="ECO:0007669"/>
    <property type="project" value="InterPro"/>
</dbReference>
<dbReference type="PIRSF" id="PIRSF002599">
    <property type="entry name" value="Cold_shock_A"/>
    <property type="match status" value="1"/>
</dbReference>
<evidence type="ECO:0000256" key="1">
    <source>
        <dbReference type="SAM" id="Phobius"/>
    </source>
</evidence>
<proteinExistence type="predicted"/>
<keyword evidence="1" id="KW-0472">Membrane</keyword>
<dbReference type="Proteomes" id="UP001329915">
    <property type="component" value="Chromosome"/>
</dbReference>
<organism evidence="2 3">
    <name type="scientific">Metallumcola ferriviriculae</name>
    <dbReference type="NCBI Taxonomy" id="3039180"/>
    <lineage>
        <taxon>Bacteria</taxon>
        <taxon>Bacillati</taxon>
        <taxon>Bacillota</taxon>
        <taxon>Clostridia</taxon>
        <taxon>Neomoorellales</taxon>
        <taxon>Desulfitibacteraceae</taxon>
        <taxon>Metallumcola</taxon>
    </lineage>
</organism>
<reference evidence="2 3" key="1">
    <citation type="submission" date="2023-04" db="EMBL/GenBank/DDBJ databases">
        <authorList>
            <person name="Hsu D."/>
        </authorList>
    </citation>
    <scope>NUCLEOTIDE SEQUENCE [LARGE SCALE GENOMIC DNA]</scope>
    <source>
        <strain evidence="2 3">MK1</strain>
    </source>
</reference>
<dbReference type="Pfam" id="PF06961">
    <property type="entry name" value="DUF1294"/>
    <property type="match status" value="1"/>
</dbReference>
<accession>A0AAU0UPV0</accession>
<keyword evidence="1" id="KW-1133">Transmembrane helix</keyword>
<name>A0AAU0UPV0_9FIRM</name>
<keyword evidence="3" id="KW-1185">Reference proteome</keyword>
<protein>
    <submittedName>
        <fullName evidence="2">DUF1294 domain-containing protein</fullName>
    </submittedName>
</protein>